<reference evidence="2" key="1">
    <citation type="journal article" date="2009" name="Rice">
        <title>De Novo Next Generation Sequencing of Plant Genomes.</title>
        <authorList>
            <person name="Rounsley S."/>
            <person name="Marri P.R."/>
            <person name="Yu Y."/>
            <person name="He R."/>
            <person name="Sisneros N."/>
            <person name="Goicoechea J.L."/>
            <person name="Lee S.J."/>
            <person name="Angelova A."/>
            <person name="Kudrna D."/>
            <person name="Luo M."/>
            <person name="Affourtit J."/>
            <person name="Desany B."/>
            <person name="Knight J."/>
            <person name="Niazi F."/>
            <person name="Egholm M."/>
            <person name="Wing R.A."/>
        </authorList>
    </citation>
    <scope>NUCLEOTIDE SEQUENCE [LARGE SCALE GENOMIC DNA]</scope>
    <source>
        <strain evidence="2">cv. IRGC 105608</strain>
    </source>
</reference>
<dbReference type="PROSITE" id="PS52045">
    <property type="entry name" value="NEPROSIN_PEP_CD"/>
    <property type="match status" value="1"/>
</dbReference>
<feature type="domain" description="Neprosin PEP catalytic" evidence="1">
    <location>
        <begin position="1"/>
        <end position="162"/>
    </location>
</feature>
<protein>
    <recommendedName>
        <fullName evidence="1">Neprosin PEP catalytic domain-containing protein</fullName>
    </recommendedName>
</protein>
<dbReference type="EnsemblPlants" id="OBART06G25140.1">
    <property type="protein sequence ID" value="OBART06G25140.1"/>
    <property type="gene ID" value="OBART06G25140"/>
</dbReference>
<dbReference type="InterPro" id="IPR053168">
    <property type="entry name" value="Glutamic_endopeptidase"/>
</dbReference>
<dbReference type="HOGENOM" id="CLU_030538_4_1_1"/>
<evidence type="ECO:0000313" key="2">
    <source>
        <dbReference type="EnsemblPlants" id="OBART06G25140.1"/>
    </source>
</evidence>
<dbReference type="InterPro" id="IPR004314">
    <property type="entry name" value="Neprosin"/>
</dbReference>
<dbReference type="Pfam" id="PF03080">
    <property type="entry name" value="Neprosin"/>
    <property type="match status" value="1"/>
</dbReference>
<sequence length="185" mass="19764">MECPGFQLESGASIQPGDFIPGVSRPNGARQYMALKVFKDSASGDWLVYYGFNSDPELIGRLPKSIFSGLAYKAIALWFSGMSINNATFQPTPALPPVGSGYMAGHGSNMAASMSNIQLIDEQAQALSTAKHFIGFSSNPKLYSYTAIVDDQFFYGGPGRTTSSDATSSTTAIYSLLALFISLLL</sequence>
<evidence type="ECO:0000313" key="3">
    <source>
        <dbReference type="Proteomes" id="UP000026960"/>
    </source>
</evidence>
<keyword evidence="3" id="KW-1185">Reference proteome</keyword>
<evidence type="ECO:0000259" key="1">
    <source>
        <dbReference type="PROSITE" id="PS52045"/>
    </source>
</evidence>
<dbReference type="AlphaFoldDB" id="A0A0D3GK24"/>
<accession>A0A0D3GK24</accession>
<dbReference type="STRING" id="65489.A0A0D3GK24"/>
<dbReference type="PaxDb" id="65489-OBART06G25140.1"/>
<dbReference type="PANTHER" id="PTHR31589">
    <property type="entry name" value="PROTEIN, PUTATIVE (DUF239)-RELATED-RELATED"/>
    <property type="match status" value="1"/>
</dbReference>
<name>A0A0D3GK24_9ORYZ</name>
<reference evidence="2" key="2">
    <citation type="submission" date="2015-03" db="UniProtKB">
        <authorList>
            <consortium name="EnsemblPlants"/>
        </authorList>
    </citation>
    <scope>IDENTIFICATION</scope>
</reference>
<dbReference type="Gramene" id="OBART06G25140.1">
    <property type="protein sequence ID" value="OBART06G25140.1"/>
    <property type="gene ID" value="OBART06G25140"/>
</dbReference>
<organism evidence="2">
    <name type="scientific">Oryza barthii</name>
    <dbReference type="NCBI Taxonomy" id="65489"/>
    <lineage>
        <taxon>Eukaryota</taxon>
        <taxon>Viridiplantae</taxon>
        <taxon>Streptophyta</taxon>
        <taxon>Embryophyta</taxon>
        <taxon>Tracheophyta</taxon>
        <taxon>Spermatophyta</taxon>
        <taxon>Magnoliopsida</taxon>
        <taxon>Liliopsida</taxon>
        <taxon>Poales</taxon>
        <taxon>Poaceae</taxon>
        <taxon>BOP clade</taxon>
        <taxon>Oryzoideae</taxon>
        <taxon>Oryzeae</taxon>
        <taxon>Oryzinae</taxon>
        <taxon>Oryza</taxon>
    </lineage>
</organism>
<dbReference type="PANTHER" id="PTHR31589:SF211">
    <property type="entry name" value="OS06G0682600 PROTEIN"/>
    <property type="match status" value="1"/>
</dbReference>
<proteinExistence type="predicted"/>
<dbReference type="Proteomes" id="UP000026960">
    <property type="component" value="Chromosome 6"/>
</dbReference>
<dbReference type="eggNOG" id="ENOG502R3FF">
    <property type="taxonomic scope" value="Eukaryota"/>
</dbReference>